<dbReference type="InterPro" id="IPR027417">
    <property type="entry name" value="P-loop_NTPase"/>
</dbReference>
<accession>A0A2G5DJ11</accession>
<evidence type="ECO:0000313" key="2">
    <source>
        <dbReference type="Proteomes" id="UP000230069"/>
    </source>
</evidence>
<gene>
    <name evidence="1" type="ORF">AQUCO_01900124v1</name>
</gene>
<name>A0A2G5DJ11_AQUCA</name>
<dbReference type="Gene3D" id="3.40.50.300">
    <property type="entry name" value="P-loop containing nucleotide triphosphate hydrolases"/>
    <property type="match status" value="1"/>
</dbReference>
<dbReference type="OrthoDB" id="10481387at2759"/>
<dbReference type="STRING" id="218851.A0A2G5DJ11"/>
<dbReference type="AlphaFoldDB" id="A0A2G5DJ11"/>
<evidence type="ECO:0000313" key="1">
    <source>
        <dbReference type="EMBL" id="PIA43509.1"/>
    </source>
</evidence>
<reference evidence="1 2" key="1">
    <citation type="submission" date="2017-09" db="EMBL/GenBank/DDBJ databases">
        <title>WGS assembly of Aquilegia coerulea Goldsmith.</title>
        <authorList>
            <person name="Hodges S."/>
            <person name="Kramer E."/>
            <person name="Nordborg M."/>
            <person name="Tomkins J."/>
            <person name="Borevitz J."/>
            <person name="Derieg N."/>
            <person name="Yan J."/>
            <person name="Mihaltcheva S."/>
            <person name="Hayes R.D."/>
            <person name="Rokhsar D."/>
        </authorList>
    </citation>
    <scope>NUCLEOTIDE SEQUENCE [LARGE SCALE GENOMIC DNA]</scope>
    <source>
        <strain evidence="2">cv. Goldsmith</strain>
    </source>
</reference>
<protein>
    <submittedName>
        <fullName evidence="1">Uncharacterized protein</fullName>
    </submittedName>
</protein>
<organism evidence="1 2">
    <name type="scientific">Aquilegia coerulea</name>
    <name type="common">Rocky mountain columbine</name>
    <dbReference type="NCBI Taxonomy" id="218851"/>
    <lineage>
        <taxon>Eukaryota</taxon>
        <taxon>Viridiplantae</taxon>
        <taxon>Streptophyta</taxon>
        <taxon>Embryophyta</taxon>
        <taxon>Tracheophyta</taxon>
        <taxon>Spermatophyta</taxon>
        <taxon>Magnoliopsida</taxon>
        <taxon>Ranunculales</taxon>
        <taxon>Ranunculaceae</taxon>
        <taxon>Thalictroideae</taxon>
        <taxon>Aquilegia</taxon>
    </lineage>
</organism>
<dbReference type="Proteomes" id="UP000230069">
    <property type="component" value="Unassembled WGS sequence"/>
</dbReference>
<keyword evidence="2" id="KW-1185">Reference proteome</keyword>
<dbReference type="EMBL" id="KZ305036">
    <property type="protein sequence ID" value="PIA43509.1"/>
    <property type="molecule type" value="Genomic_DNA"/>
</dbReference>
<sequence>MKEICSNQLSPPSSSEVPCLSASGLGHPVLRSDALRSGAFVPSYITIGGARHSSFLLLTGPNMVDSPLSGLHD</sequence>
<proteinExistence type="predicted"/>
<dbReference type="InParanoid" id="A0A2G5DJ11"/>